<evidence type="ECO:0000256" key="2">
    <source>
        <dbReference type="SAM" id="MobiDB-lite"/>
    </source>
</evidence>
<keyword evidence="5" id="KW-1185">Reference proteome</keyword>
<gene>
    <name evidence="4" type="ORF">C482_11942</name>
</gene>
<dbReference type="PATRIC" id="fig|1227492.4.peg.2356"/>
<dbReference type="InterPro" id="IPR058310">
    <property type="entry name" value="DUF7997"/>
</dbReference>
<dbReference type="OrthoDB" id="18576at2157"/>
<dbReference type="SUPFAM" id="SSF48208">
    <property type="entry name" value="Six-hairpin glycosidases"/>
    <property type="match status" value="1"/>
</dbReference>
<organism evidence="4 5">
    <name type="scientific">Natrialba chahannaoensis JCM 10990</name>
    <dbReference type="NCBI Taxonomy" id="1227492"/>
    <lineage>
        <taxon>Archaea</taxon>
        <taxon>Methanobacteriati</taxon>
        <taxon>Methanobacteriota</taxon>
        <taxon>Stenosarchaea group</taxon>
        <taxon>Halobacteria</taxon>
        <taxon>Halobacteriales</taxon>
        <taxon>Natrialbaceae</taxon>
        <taxon>Natrialba</taxon>
    </lineage>
</organism>
<dbReference type="Gene3D" id="1.50.10.10">
    <property type="match status" value="1"/>
</dbReference>
<sequence>MKLHSALNDVKRSRGDDRRFPGERRSTTGRFSGFDDRLVHVAPNGALRDYSYPLSGLVGIDHSRFGIELDDTRYWLDEPGDQRYVEETALVETTHEVAGHTLTQYDLTLGRLHLTHVSLSTDGERDATDLEATLHACVAFAPEDRINRIGQLLHGDAVEVHHDREHDFLTAATDIEVTGQVPATFGELLESEPTELPRNEDDGRYEEARLSPITLAEIDLSGPDVSTTVATLLADSEAEDESRTDALERARTGAAEHATRDALLEAARAQSETAFEGVRSAADDGETVDIADPIADLRTLRLLRAPTGARIAGPEFDPFYRYSGGYGYTWFRDDAEIAGFLLAADRCAGLGLEQWHRQSAHVYTTSQLTDGTWPHRVWPRNGRLAPGWAHGRVEEGTDSADYQADQTASVAAYLATYLRTVDADDEQVREALVAALDGLDATLGEDGLPERVQNAWENMTGRFTHTAATFLEAYAAIARAPIADEHRERARERAHTVYSALDDLWVVDRGCYALRLADGDLDERLDGSTFALAAAHREFDVLERERSDADEAGENAGVDAARLDRLVTHIDTTVDGLYRDPAGPLEGVARFEDDPWRVDDQADAKIWSVTTAWGAHAAAEMGSLLITHDHEAASRFDERARELLALVAPGGKLRRDGEFLPEQFFDDGTADSATPLGWPHALRLATAAELATVNGNDVSAAPPKSDHAPVQD</sequence>
<protein>
    <submittedName>
        <fullName evidence="4">Glucan 1,4-alpha-glucosidase</fullName>
    </submittedName>
</protein>
<name>M0AI29_9EURY</name>
<dbReference type="GO" id="GO:0005975">
    <property type="term" value="P:carbohydrate metabolic process"/>
    <property type="evidence" value="ECO:0007669"/>
    <property type="project" value="InterPro"/>
</dbReference>
<dbReference type="EMBL" id="AOIN01000064">
    <property type="protein sequence ID" value="ELY98229.1"/>
    <property type="molecule type" value="Genomic_DNA"/>
</dbReference>
<dbReference type="InterPro" id="IPR012341">
    <property type="entry name" value="6hp_glycosidase-like_sf"/>
</dbReference>
<dbReference type="STRING" id="1227492.C482_11942"/>
<accession>M0AI29</accession>
<feature type="compositionally biased region" description="Basic and acidic residues" evidence="2">
    <location>
        <begin position="9"/>
        <end position="26"/>
    </location>
</feature>
<comment type="caution">
    <text evidence="4">The sequence shown here is derived from an EMBL/GenBank/DDBJ whole genome shotgun (WGS) entry which is preliminary data.</text>
</comment>
<evidence type="ECO:0000313" key="5">
    <source>
        <dbReference type="Proteomes" id="UP000011693"/>
    </source>
</evidence>
<proteinExistence type="inferred from homology"/>
<evidence type="ECO:0000256" key="1">
    <source>
        <dbReference type="ARBA" id="ARBA00006188"/>
    </source>
</evidence>
<dbReference type="AlphaFoldDB" id="M0AI29"/>
<dbReference type="RefSeq" id="WP_006167824.1">
    <property type="nucleotide sequence ID" value="NZ_AOIN01000064.1"/>
</dbReference>
<dbReference type="PANTHER" id="PTHR31616:SF0">
    <property type="entry name" value="GLUCAN 1,4-ALPHA-GLUCOSIDASE"/>
    <property type="match status" value="1"/>
</dbReference>
<evidence type="ECO:0000259" key="3">
    <source>
        <dbReference type="Pfam" id="PF25978"/>
    </source>
</evidence>
<reference evidence="4 5" key="1">
    <citation type="journal article" date="2014" name="PLoS Genet.">
        <title>Phylogenetically driven sequencing of extremely halophilic archaea reveals strategies for static and dynamic osmo-response.</title>
        <authorList>
            <person name="Becker E.A."/>
            <person name="Seitzer P.M."/>
            <person name="Tritt A."/>
            <person name="Larsen D."/>
            <person name="Krusor M."/>
            <person name="Yao A.I."/>
            <person name="Wu D."/>
            <person name="Madern D."/>
            <person name="Eisen J.A."/>
            <person name="Darling A.E."/>
            <person name="Facciotti M.T."/>
        </authorList>
    </citation>
    <scope>NUCLEOTIDE SEQUENCE [LARGE SCALE GENOMIC DNA]</scope>
    <source>
        <strain evidence="4 5">JCM 10990</strain>
    </source>
</reference>
<dbReference type="GO" id="GO:0004553">
    <property type="term" value="F:hydrolase activity, hydrolyzing O-glycosyl compounds"/>
    <property type="evidence" value="ECO:0007669"/>
    <property type="project" value="TreeGrafter"/>
</dbReference>
<dbReference type="InterPro" id="IPR008928">
    <property type="entry name" value="6-hairpin_glycosidase_sf"/>
</dbReference>
<dbReference type="Proteomes" id="UP000011693">
    <property type="component" value="Unassembled WGS sequence"/>
</dbReference>
<comment type="similarity">
    <text evidence="1">Belongs to the glycosyl hydrolase 15 family.</text>
</comment>
<dbReference type="PANTHER" id="PTHR31616">
    <property type="entry name" value="TREHALASE"/>
    <property type="match status" value="1"/>
</dbReference>
<evidence type="ECO:0000313" key="4">
    <source>
        <dbReference type="EMBL" id="ELY98229.1"/>
    </source>
</evidence>
<dbReference type="Pfam" id="PF25978">
    <property type="entry name" value="DUF7997"/>
    <property type="match status" value="1"/>
</dbReference>
<feature type="region of interest" description="Disordered" evidence="2">
    <location>
        <begin position="1"/>
        <end position="28"/>
    </location>
</feature>
<feature type="domain" description="DUF7997" evidence="3">
    <location>
        <begin position="1"/>
        <end position="242"/>
    </location>
</feature>